<evidence type="ECO:0000313" key="4">
    <source>
        <dbReference type="Proteomes" id="UP000183794"/>
    </source>
</evidence>
<sequence length="49" mass="5547">MLFKNEQGEMVELADDLTLKELTDMGIDISLVERACDEPLDSWSHLASH</sequence>
<dbReference type="EMBL" id="FPLD01000007">
    <property type="protein sequence ID" value="SGY83333.1"/>
    <property type="molecule type" value="Genomic_DNA"/>
</dbReference>
<reference evidence="1 3" key="1">
    <citation type="submission" date="2016-11" db="EMBL/GenBank/DDBJ databases">
        <authorList>
            <person name="Klemetsen T."/>
        </authorList>
    </citation>
    <scope>NUCLEOTIDE SEQUENCE [LARGE SCALE GENOMIC DNA]</scope>
    <source>
        <strain evidence="1">MT 2528</strain>
    </source>
</reference>
<dbReference type="Proteomes" id="UP000182660">
    <property type="component" value="Unassembled WGS sequence"/>
</dbReference>
<dbReference type="Proteomes" id="UP000183794">
    <property type="component" value="Unassembled WGS sequence"/>
</dbReference>
<protein>
    <submittedName>
        <fullName evidence="2">2-isopropylmalate synthase</fullName>
    </submittedName>
</protein>
<dbReference type="KEGG" id="mvs:MVIS_0559"/>
<evidence type="ECO:0000313" key="2">
    <source>
        <dbReference type="EMBL" id="SGY83333.1"/>
    </source>
</evidence>
<dbReference type="AlphaFoldDB" id="A0A090IFN5"/>
<evidence type="ECO:0000313" key="3">
    <source>
        <dbReference type="Proteomes" id="UP000182660"/>
    </source>
</evidence>
<dbReference type="HOGENOM" id="CLU_3137813_0_0_6"/>
<dbReference type="RefSeq" id="WP_045109009.1">
    <property type="nucleotide sequence ID" value="NZ_CAWQZC010000098.1"/>
</dbReference>
<name>A0A090IFN5_9GAMM</name>
<keyword evidence="3" id="KW-1185">Reference proteome</keyword>
<dbReference type="PATRIC" id="fig|80854.5.peg.588"/>
<dbReference type="GeneID" id="61294012"/>
<dbReference type="OrthoDB" id="6402074at2"/>
<organism evidence="2 4">
    <name type="scientific">Moritella viscosa</name>
    <dbReference type="NCBI Taxonomy" id="80854"/>
    <lineage>
        <taxon>Bacteria</taxon>
        <taxon>Pseudomonadati</taxon>
        <taxon>Pseudomonadota</taxon>
        <taxon>Gammaproteobacteria</taxon>
        <taxon>Alteromonadales</taxon>
        <taxon>Moritellaceae</taxon>
        <taxon>Moritella</taxon>
    </lineage>
</organism>
<dbReference type="EMBL" id="FPLJ01000009">
    <property type="protein sequence ID" value="SGY82651.1"/>
    <property type="molecule type" value="Genomic_DNA"/>
</dbReference>
<proteinExistence type="predicted"/>
<accession>A0A090IFN5</accession>
<gene>
    <name evidence="1" type="ORF">MT2528_0277</name>
    <name evidence="2" type="ORF">NVI5450_0261</name>
</gene>
<reference evidence="2 4" key="2">
    <citation type="submission" date="2016-11" db="EMBL/GenBank/DDBJ databases">
        <authorList>
            <person name="Jaros S."/>
            <person name="Januszkiewicz K."/>
            <person name="Wedrychowicz H."/>
        </authorList>
    </citation>
    <scope>NUCLEOTIDE SEQUENCE [LARGE SCALE GENOMIC DNA]</scope>
    <source>
        <strain evidence="2">NVI 5450</strain>
    </source>
</reference>
<evidence type="ECO:0000313" key="1">
    <source>
        <dbReference type="EMBL" id="SGY82651.1"/>
    </source>
</evidence>